<dbReference type="InterPro" id="IPR015190">
    <property type="entry name" value="Elong_fac_SelB-wing-hlx_typ-2"/>
</dbReference>
<dbReference type="OrthoDB" id="9803139at2"/>
<dbReference type="InterPro" id="IPR004535">
    <property type="entry name" value="Transl_elong_SelB"/>
</dbReference>
<dbReference type="GO" id="GO:0005525">
    <property type="term" value="F:GTP binding"/>
    <property type="evidence" value="ECO:0007669"/>
    <property type="project" value="UniProtKB-KW"/>
</dbReference>
<dbReference type="Pfam" id="PF03144">
    <property type="entry name" value="GTP_EFTU_D2"/>
    <property type="match status" value="1"/>
</dbReference>
<proteinExistence type="predicted"/>
<dbReference type="Gene3D" id="3.40.50.300">
    <property type="entry name" value="P-loop containing nucleotide triphosphate hydrolases"/>
    <property type="match status" value="1"/>
</dbReference>
<keyword evidence="11" id="KW-1185">Reference proteome</keyword>
<dbReference type="InterPro" id="IPR000795">
    <property type="entry name" value="T_Tr_GTP-bd_dom"/>
</dbReference>
<dbReference type="GO" id="GO:0003723">
    <property type="term" value="F:RNA binding"/>
    <property type="evidence" value="ECO:0007669"/>
    <property type="project" value="InterPro"/>
</dbReference>
<dbReference type="InterPro" id="IPR009001">
    <property type="entry name" value="Transl_elong_EF1A/Init_IF2_C"/>
</dbReference>
<keyword evidence="5" id="KW-0648">Protein biosynthesis</keyword>
<comment type="caution">
    <text evidence="10">The sequence shown here is derived from an EMBL/GenBank/DDBJ whole genome shotgun (WGS) entry which is preliminary data.</text>
</comment>
<reference evidence="10 11" key="1">
    <citation type="submission" date="2019-10" db="EMBL/GenBank/DDBJ databases">
        <title>Glaciimonas soli sp. nov., a psychrophilic bacterium isolated from the forest soil of a high elevation mountain in Taiwan.</title>
        <authorList>
            <person name="Wang L.-T."/>
            <person name="Shieh W.Y."/>
        </authorList>
    </citation>
    <scope>NUCLEOTIDE SEQUENCE [LARGE SCALE GENOMIC DNA]</scope>
    <source>
        <strain evidence="10 11">GS1</strain>
    </source>
</reference>
<evidence type="ECO:0000256" key="5">
    <source>
        <dbReference type="ARBA" id="ARBA00022917"/>
    </source>
</evidence>
<dbReference type="SUPFAM" id="SSF52540">
    <property type="entry name" value="P-loop containing nucleoside triphosphate hydrolases"/>
    <property type="match status" value="1"/>
</dbReference>
<dbReference type="InterPro" id="IPR050055">
    <property type="entry name" value="EF-Tu_GTPase"/>
</dbReference>
<evidence type="ECO:0000256" key="3">
    <source>
        <dbReference type="ARBA" id="ARBA00022490"/>
    </source>
</evidence>
<dbReference type="CDD" id="cd15491">
    <property type="entry name" value="selB_III"/>
    <property type="match status" value="1"/>
</dbReference>
<dbReference type="InterPro" id="IPR048931">
    <property type="entry name" value="WHD_2nd_SelB_bact"/>
</dbReference>
<dbReference type="InterPro" id="IPR004161">
    <property type="entry name" value="EFTu-like_2"/>
</dbReference>
<comment type="function">
    <text evidence="7">Translation factor necessary for the incorporation of selenocysteine into proteins. It probably replaces EF-Tu for the insertion of selenocysteine directed by the UGA codon. SelB binds GTP and GDP.</text>
</comment>
<organism evidence="10 11">
    <name type="scientific">Glaciimonas soli</name>
    <dbReference type="NCBI Taxonomy" id="2590999"/>
    <lineage>
        <taxon>Bacteria</taxon>
        <taxon>Pseudomonadati</taxon>
        <taxon>Pseudomonadota</taxon>
        <taxon>Betaproteobacteria</taxon>
        <taxon>Burkholderiales</taxon>
        <taxon>Oxalobacteraceae</taxon>
        <taxon>Glaciimonas</taxon>
    </lineage>
</organism>
<dbReference type="InterPro" id="IPR031157">
    <property type="entry name" value="G_TR_CS"/>
</dbReference>
<dbReference type="Pfam" id="PF00009">
    <property type="entry name" value="GTP_EFTU"/>
    <property type="match status" value="1"/>
</dbReference>
<keyword evidence="4" id="KW-0547">Nucleotide-binding</keyword>
<dbReference type="SUPFAM" id="SSF50447">
    <property type="entry name" value="Translation proteins"/>
    <property type="match status" value="1"/>
</dbReference>
<dbReference type="CDD" id="cd04171">
    <property type="entry name" value="SelB"/>
    <property type="match status" value="1"/>
</dbReference>
<dbReference type="SUPFAM" id="SSF50465">
    <property type="entry name" value="EF-Tu/eEF-1alpha/eIF2-gamma C-terminal domain"/>
    <property type="match status" value="1"/>
</dbReference>
<keyword evidence="10" id="KW-0251">Elongation factor</keyword>
<dbReference type="Pfam" id="PF09106">
    <property type="entry name" value="WHD_2nd_SelB"/>
    <property type="match status" value="1"/>
</dbReference>
<dbReference type="GO" id="GO:0003746">
    <property type="term" value="F:translation elongation factor activity"/>
    <property type="evidence" value="ECO:0007669"/>
    <property type="project" value="UniProtKB-KW"/>
</dbReference>
<dbReference type="InterPro" id="IPR009000">
    <property type="entry name" value="Transl_B-barrel_sf"/>
</dbReference>
<dbReference type="PRINTS" id="PR00315">
    <property type="entry name" value="ELONGATNFCT"/>
</dbReference>
<dbReference type="Pfam" id="PF25461">
    <property type="entry name" value="Beta-barrel_SelB"/>
    <property type="match status" value="1"/>
</dbReference>
<sequence>MIVGTAGHIDHGKTTLTKALTGVDTDRLKEEKVRGISIELGYAYTPLQNGEILGLIDVPGHEKLIHTMAAGAAGIDFALLVIAADDGVMPQTKEHLAILELLGIRRGAVALTKVDRVDAAQVHAVEQQITALLAATPFAGAPIFHTQAHLANDSGVAALRQHLECAAQETAHHRDDQLFRLAIDRVFTLAGHGTIITGTALAGKVNIGDSLVLAPSGESVRVRSIHAQNQVASTGHAGQRLALNLTGIERERISRGNWIVAPSLAACSVRIDVELSLLADAGLILKPWSQIHLHLGAAHHTAHVALLEGDTLTPGQQARVQIVLDAPVHAMPGERFVIRNAQATRTIGGGQVLDPFGPTRKRRGPARHAWLDAMKAFITTADVRALLAASPLGLQRSALLRLSYVPLLNLPDDVSEVKLRGDDALLISKTAVDALCLRMLEALRTFHTSSPDEIGPQIARFKRIVEPDIDDVLWRWLVDKVCANKTMLQQGAYLHMPEHVITLGEQEQALAAQLLPLLEAGAYNPPWVRDMARELNSDEVEVRTVLRKLSQRGLVYQVIRDLFYHPARIDELQQVITTLVQEHPEKTVSAAAFRDATGLGRKRSIQLLEYFDRVGYTRRQRDAHVLR</sequence>
<dbReference type="NCBIfam" id="TIGR00475">
    <property type="entry name" value="selB"/>
    <property type="match status" value="1"/>
</dbReference>
<dbReference type="AlphaFoldDB" id="A0A843YLN2"/>
<feature type="domain" description="Tr-type G" evidence="9">
    <location>
        <begin position="1"/>
        <end position="172"/>
    </location>
</feature>
<evidence type="ECO:0000259" key="9">
    <source>
        <dbReference type="PROSITE" id="PS51722"/>
    </source>
</evidence>
<dbReference type="GO" id="GO:0001514">
    <property type="term" value="P:selenocysteine incorporation"/>
    <property type="evidence" value="ECO:0007669"/>
    <property type="project" value="InterPro"/>
</dbReference>
<dbReference type="RefSeq" id="WP_153233366.1">
    <property type="nucleotide sequence ID" value="NZ_WINI01000001.1"/>
</dbReference>
<dbReference type="PANTHER" id="PTHR43721:SF22">
    <property type="entry name" value="ELONGATION FACTOR TU, MITOCHONDRIAL"/>
    <property type="match status" value="1"/>
</dbReference>
<dbReference type="Pfam" id="PF21214">
    <property type="entry name" value="WHD_2nd_SelB_bact"/>
    <property type="match status" value="1"/>
</dbReference>
<name>A0A843YLN2_9BURK</name>
<evidence type="ECO:0000313" key="10">
    <source>
        <dbReference type="EMBL" id="MQQ99829.1"/>
    </source>
</evidence>
<evidence type="ECO:0000256" key="6">
    <source>
        <dbReference type="ARBA" id="ARBA00023134"/>
    </source>
</evidence>
<dbReference type="InterPro" id="IPR036388">
    <property type="entry name" value="WH-like_DNA-bd_sf"/>
</dbReference>
<dbReference type="PANTHER" id="PTHR43721">
    <property type="entry name" value="ELONGATION FACTOR TU-RELATED"/>
    <property type="match status" value="1"/>
</dbReference>
<dbReference type="Gene3D" id="2.40.30.10">
    <property type="entry name" value="Translation factors"/>
    <property type="match status" value="1"/>
</dbReference>
<keyword evidence="3" id="KW-0963">Cytoplasm</keyword>
<dbReference type="Pfam" id="PF09107">
    <property type="entry name" value="WHD_3rd_SelB"/>
    <property type="match status" value="1"/>
</dbReference>
<evidence type="ECO:0000256" key="4">
    <source>
        <dbReference type="ARBA" id="ARBA00022741"/>
    </source>
</evidence>
<dbReference type="InterPro" id="IPR015191">
    <property type="entry name" value="SelB_WHD4"/>
</dbReference>
<dbReference type="EMBL" id="WINI01000001">
    <property type="protein sequence ID" value="MQQ99829.1"/>
    <property type="molecule type" value="Genomic_DNA"/>
</dbReference>
<dbReference type="CDD" id="cd03696">
    <property type="entry name" value="SelB_II"/>
    <property type="match status" value="1"/>
</dbReference>
<dbReference type="Gene3D" id="1.10.10.10">
    <property type="entry name" value="Winged helix-like DNA-binding domain superfamily/Winged helix DNA-binding domain"/>
    <property type="match status" value="2"/>
</dbReference>
<gene>
    <name evidence="10" type="primary">selB</name>
    <name evidence="10" type="ORF">GEV47_03910</name>
</gene>
<dbReference type="GO" id="GO:0003924">
    <property type="term" value="F:GTPase activity"/>
    <property type="evidence" value="ECO:0007669"/>
    <property type="project" value="InterPro"/>
</dbReference>
<dbReference type="InterPro" id="IPR057335">
    <property type="entry name" value="Beta-barrel_SelB"/>
</dbReference>
<dbReference type="InterPro" id="IPR027417">
    <property type="entry name" value="P-loop_NTPase"/>
</dbReference>
<evidence type="ECO:0000256" key="8">
    <source>
        <dbReference type="ARBA" id="ARBA00031615"/>
    </source>
</evidence>
<evidence type="ECO:0000256" key="1">
    <source>
        <dbReference type="ARBA" id="ARBA00004496"/>
    </source>
</evidence>
<dbReference type="Proteomes" id="UP000451565">
    <property type="component" value="Unassembled WGS sequence"/>
</dbReference>
<evidence type="ECO:0000256" key="7">
    <source>
        <dbReference type="ARBA" id="ARBA00025526"/>
    </source>
</evidence>
<accession>A0A843YLN2</accession>
<dbReference type="PROSITE" id="PS00301">
    <property type="entry name" value="G_TR_1"/>
    <property type="match status" value="1"/>
</dbReference>
<dbReference type="SUPFAM" id="SSF46785">
    <property type="entry name" value="Winged helix' DNA-binding domain"/>
    <property type="match status" value="3"/>
</dbReference>
<keyword evidence="6" id="KW-0342">GTP-binding</keyword>
<dbReference type="InterPro" id="IPR036390">
    <property type="entry name" value="WH_DNA-bd_sf"/>
</dbReference>
<dbReference type="GO" id="GO:0005829">
    <property type="term" value="C:cytosol"/>
    <property type="evidence" value="ECO:0007669"/>
    <property type="project" value="TreeGrafter"/>
</dbReference>
<comment type="subcellular location">
    <subcellularLocation>
        <location evidence="1">Cytoplasm</location>
    </subcellularLocation>
</comment>
<evidence type="ECO:0000313" key="11">
    <source>
        <dbReference type="Proteomes" id="UP000451565"/>
    </source>
</evidence>
<protein>
    <recommendedName>
        <fullName evidence="2">Selenocysteine-specific elongation factor</fullName>
    </recommendedName>
    <alternativeName>
        <fullName evidence="8">SelB translation factor</fullName>
    </alternativeName>
</protein>
<evidence type="ECO:0000256" key="2">
    <source>
        <dbReference type="ARBA" id="ARBA00015953"/>
    </source>
</evidence>
<dbReference type="PROSITE" id="PS51722">
    <property type="entry name" value="G_TR_2"/>
    <property type="match status" value="1"/>
</dbReference>